<comment type="caution">
    <text evidence="1">The sequence shown here is derived from an EMBL/GenBank/DDBJ whole genome shotgun (WGS) entry which is preliminary data.</text>
</comment>
<proteinExistence type="predicted"/>
<reference evidence="1" key="1">
    <citation type="journal article" date="2015" name="Nature">
        <title>Complex archaea that bridge the gap between prokaryotes and eukaryotes.</title>
        <authorList>
            <person name="Spang A."/>
            <person name="Saw J.H."/>
            <person name="Jorgensen S.L."/>
            <person name="Zaremba-Niedzwiedzka K."/>
            <person name="Martijn J."/>
            <person name="Lind A.E."/>
            <person name="van Eijk R."/>
            <person name="Schleper C."/>
            <person name="Guy L."/>
            <person name="Ettema T.J."/>
        </authorList>
    </citation>
    <scope>NUCLEOTIDE SEQUENCE</scope>
</reference>
<organism evidence="1">
    <name type="scientific">marine sediment metagenome</name>
    <dbReference type="NCBI Taxonomy" id="412755"/>
    <lineage>
        <taxon>unclassified sequences</taxon>
        <taxon>metagenomes</taxon>
        <taxon>ecological metagenomes</taxon>
    </lineage>
</organism>
<dbReference type="AlphaFoldDB" id="A0A0F8ZSU6"/>
<protein>
    <submittedName>
        <fullName evidence="1">Uncharacterized protein</fullName>
    </submittedName>
</protein>
<dbReference type="EMBL" id="LAZR01046286">
    <property type="protein sequence ID" value="KKK96888.1"/>
    <property type="molecule type" value="Genomic_DNA"/>
</dbReference>
<name>A0A0F8ZSU6_9ZZZZ</name>
<accession>A0A0F8ZSU6</accession>
<evidence type="ECO:0000313" key="1">
    <source>
        <dbReference type="EMBL" id="KKK96888.1"/>
    </source>
</evidence>
<sequence length="70" mass="7999">MSHELKEGVKLKSVYWSEGDFVIWKQGVKEIVICEQMAQMSMVPWARIVFESGPDHLVNCASLDGLQLFE</sequence>
<gene>
    <name evidence="1" type="ORF">LCGC14_2658250</name>
</gene>